<keyword evidence="1" id="KW-0472">Membrane</keyword>
<name>A0A3R6G3C2_9BACT</name>
<accession>A0A3R6G3C2</accession>
<dbReference type="Proteomes" id="UP000286501">
    <property type="component" value="Unassembled WGS sequence"/>
</dbReference>
<evidence type="ECO:0000313" key="3">
    <source>
        <dbReference type="EMBL" id="RHK09610.1"/>
    </source>
</evidence>
<evidence type="ECO:0000313" key="2">
    <source>
        <dbReference type="EMBL" id="RHG60727.1"/>
    </source>
</evidence>
<dbReference type="Proteomes" id="UP000286211">
    <property type="component" value="Unassembled WGS sequence"/>
</dbReference>
<evidence type="ECO:0000313" key="4">
    <source>
        <dbReference type="Proteomes" id="UP000286211"/>
    </source>
</evidence>
<protein>
    <submittedName>
        <fullName evidence="2">Uncharacterized protein</fullName>
    </submittedName>
</protein>
<dbReference type="AlphaFoldDB" id="A0A3R6G3C2"/>
<feature type="transmembrane region" description="Helical" evidence="1">
    <location>
        <begin position="104"/>
        <end position="127"/>
    </location>
</feature>
<dbReference type="EMBL" id="QRIN01000127">
    <property type="protein sequence ID" value="RHG60727.1"/>
    <property type="molecule type" value="Genomic_DNA"/>
</dbReference>
<dbReference type="RefSeq" id="WP_118201864.1">
    <property type="nucleotide sequence ID" value="NZ_JAPDUW010000002.1"/>
</dbReference>
<reference evidence="4 5" key="1">
    <citation type="submission" date="2018-08" db="EMBL/GenBank/DDBJ databases">
        <title>A genome reference for cultivated species of the human gut microbiota.</title>
        <authorList>
            <person name="Zou Y."/>
            <person name="Xue W."/>
            <person name="Luo G."/>
        </authorList>
    </citation>
    <scope>NUCLEOTIDE SEQUENCE [LARGE SCALE GENOMIC DNA]</scope>
    <source>
        <strain evidence="3 4">AF46-2NS</strain>
        <strain evidence="2 5">AM22-1</strain>
    </source>
</reference>
<organism evidence="2 5">
    <name type="scientific">Segatella copri</name>
    <dbReference type="NCBI Taxonomy" id="165179"/>
    <lineage>
        <taxon>Bacteria</taxon>
        <taxon>Pseudomonadati</taxon>
        <taxon>Bacteroidota</taxon>
        <taxon>Bacteroidia</taxon>
        <taxon>Bacteroidales</taxon>
        <taxon>Prevotellaceae</taxon>
        <taxon>Segatella</taxon>
    </lineage>
</organism>
<evidence type="ECO:0000256" key="1">
    <source>
        <dbReference type="SAM" id="Phobius"/>
    </source>
</evidence>
<evidence type="ECO:0000313" key="5">
    <source>
        <dbReference type="Proteomes" id="UP000286501"/>
    </source>
</evidence>
<keyword evidence="1" id="KW-0812">Transmembrane</keyword>
<dbReference type="EMBL" id="QRNB01000050">
    <property type="protein sequence ID" value="RHK09610.1"/>
    <property type="molecule type" value="Genomic_DNA"/>
</dbReference>
<gene>
    <name evidence="3" type="ORF">DW079_10030</name>
    <name evidence="2" type="ORF">DW250_15780</name>
</gene>
<proteinExistence type="predicted"/>
<sequence length="145" mass="15882">MEIVDESLETWLSVLKPYQRNTIKALLANNDGDEEKVANLWLSSFGPINTATFGGLSSSESKKNYWKCLKDELNKLICGDSYEEDRKQFLDMGGLINIGASSQIAAFLAPIIGVSASFLTPAIVLMLHTISKVSVNAYCSMIKNA</sequence>
<keyword evidence="1" id="KW-1133">Transmembrane helix</keyword>
<comment type="caution">
    <text evidence="2">The sequence shown here is derived from an EMBL/GenBank/DDBJ whole genome shotgun (WGS) entry which is preliminary data.</text>
</comment>